<evidence type="ECO:0000313" key="2">
    <source>
        <dbReference type="EMBL" id="RXW19228.1"/>
    </source>
</evidence>
<feature type="region of interest" description="Disordered" evidence="1">
    <location>
        <begin position="1"/>
        <end position="71"/>
    </location>
</feature>
<protein>
    <submittedName>
        <fullName evidence="2">Uncharacterized protein</fullName>
    </submittedName>
</protein>
<sequence>MSDTSAAVSPSDPTGSNQNDPVPDLGFDYVDEETKWGDKPPANRDGRGENDKKIKVVRTDDKGEEVPKKDK</sequence>
<feature type="compositionally biased region" description="Basic and acidic residues" evidence="1">
    <location>
        <begin position="32"/>
        <end position="71"/>
    </location>
</feature>
<dbReference type="EMBL" id="SDEE01000214">
    <property type="protein sequence ID" value="RXW19228.1"/>
    <property type="molecule type" value="Genomic_DNA"/>
</dbReference>
<dbReference type="AlphaFoldDB" id="A0A4V1Q3N7"/>
<keyword evidence="3" id="KW-1185">Reference proteome</keyword>
<accession>A0A4V1Q3N7</accession>
<dbReference type="Proteomes" id="UP000290288">
    <property type="component" value="Unassembled WGS sequence"/>
</dbReference>
<name>A0A4V1Q3N7_9AGAR</name>
<evidence type="ECO:0000313" key="3">
    <source>
        <dbReference type="Proteomes" id="UP000290288"/>
    </source>
</evidence>
<proteinExistence type="predicted"/>
<evidence type="ECO:0000256" key="1">
    <source>
        <dbReference type="SAM" id="MobiDB-lite"/>
    </source>
</evidence>
<gene>
    <name evidence="2" type="ORF">EST38_g6623</name>
</gene>
<organism evidence="2 3">
    <name type="scientific">Candolleomyces aberdarensis</name>
    <dbReference type="NCBI Taxonomy" id="2316362"/>
    <lineage>
        <taxon>Eukaryota</taxon>
        <taxon>Fungi</taxon>
        <taxon>Dikarya</taxon>
        <taxon>Basidiomycota</taxon>
        <taxon>Agaricomycotina</taxon>
        <taxon>Agaricomycetes</taxon>
        <taxon>Agaricomycetidae</taxon>
        <taxon>Agaricales</taxon>
        <taxon>Agaricineae</taxon>
        <taxon>Psathyrellaceae</taxon>
        <taxon>Candolleomyces</taxon>
    </lineage>
</organism>
<comment type="caution">
    <text evidence="2">The sequence shown here is derived from an EMBL/GenBank/DDBJ whole genome shotgun (WGS) entry which is preliminary data.</text>
</comment>
<feature type="compositionally biased region" description="Polar residues" evidence="1">
    <location>
        <begin position="1"/>
        <end position="20"/>
    </location>
</feature>
<reference evidence="2 3" key="1">
    <citation type="submission" date="2019-01" db="EMBL/GenBank/DDBJ databases">
        <title>Draft genome sequence of Psathyrella aberdarensis IHI B618.</title>
        <authorList>
            <person name="Buettner E."/>
            <person name="Kellner H."/>
        </authorList>
    </citation>
    <scope>NUCLEOTIDE SEQUENCE [LARGE SCALE GENOMIC DNA]</scope>
    <source>
        <strain evidence="2 3">IHI B618</strain>
    </source>
</reference>